<dbReference type="InterPro" id="IPR039369">
    <property type="entry name" value="LacA-like"/>
</dbReference>
<comment type="caution">
    <text evidence="7">The sequence shown here is derived from an EMBL/GenBank/DDBJ whole genome shotgun (WGS) entry which is preliminary data.</text>
</comment>
<gene>
    <name evidence="7" type="ORF">GCM10011354_14460</name>
</gene>
<dbReference type="InterPro" id="IPR024688">
    <property type="entry name" value="Mac_dom"/>
</dbReference>
<dbReference type="SMART" id="SM01266">
    <property type="entry name" value="Mac"/>
    <property type="match status" value="1"/>
</dbReference>
<dbReference type="OrthoDB" id="2643438at2"/>
<dbReference type="RefSeq" id="WP_130649319.1">
    <property type="nucleotide sequence ID" value="NZ_BMHA01000004.1"/>
</dbReference>
<evidence type="ECO:0000256" key="5">
    <source>
        <dbReference type="RuleBase" id="RU367021"/>
    </source>
</evidence>
<evidence type="ECO:0000256" key="4">
    <source>
        <dbReference type="ARBA" id="ARBA00023315"/>
    </source>
</evidence>
<dbReference type="SUPFAM" id="SSF51161">
    <property type="entry name" value="Trimeric LpxA-like enzymes"/>
    <property type="match status" value="1"/>
</dbReference>
<keyword evidence="2 5" id="KW-0808">Transferase</keyword>
<dbReference type="GO" id="GO:0008870">
    <property type="term" value="F:galactoside O-acetyltransferase activity"/>
    <property type="evidence" value="ECO:0007669"/>
    <property type="project" value="TreeGrafter"/>
</dbReference>
<dbReference type="InterPro" id="IPR011004">
    <property type="entry name" value="Trimer_LpxA-like_sf"/>
</dbReference>
<dbReference type="PANTHER" id="PTHR43017">
    <property type="entry name" value="GALACTOSIDE O-ACETYLTRANSFERASE"/>
    <property type="match status" value="1"/>
</dbReference>
<dbReference type="AlphaFoldDB" id="A0A8J3A7J7"/>
<evidence type="ECO:0000256" key="2">
    <source>
        <dbReference type="ARBA" id="ARBA00022679"/>
    </source>
</evidence>
<sequence>MSETFDRLRRGALYRADDPDIAAANARAQRLLDQYDATGHDEQAGRDELLRELLGSCGEDVVVKPTFRCDLPAGVVAVGNPARVLREIDERDRVEVPDLGPR</sequence>
<dbReference type="EMBL" id="BMHA01000004">
    <property type="protein sequence ID" value="GGI05510.1"/>
    <property type="molecule type" value="Genomic_DNA"/>
</dbReference>
<dbReference type="Proteomes" id="UP000650511">
    <property type="component" value="Unassembled WGS sequence"/>
</dbReference>
<evidence type="ECO:0000259" key="6">
    <source>
        <dbReference type="SMART" id="SM01266"/>
    </source>
</evidence>
<reference evidence="7" key="2">
    <citation type="submission" date="2020-09" db="EMBL/GenBank/DDBJ databases">
        <authorList>
            <person name="Sun Q."/>
            <person name="Zhou Y."/>
        </authorList>
    </citation>
    <scope>NUCLEOTIDE SEQUENCE</scope>
    <source>
        <strain evidence="7">CGMCC 1.14988</strain>
    </source>
</reference>
<evidence type="ECO:0000256" key="1">
    <source>
        <dbReference type="ARBA" id="ARBA00007274"/>
    </source>
</evidence>
<feature type="domain" description="Maltose/galactoside acetyltransferase" evidence="6">
    <location>
        <begin position="5"/>
        <end position="59"/>
    </location>
</feature>
<proteinExistence type="inferred from homology"/>
<evidence type="ECO:0000313" key="7">
    <source>
        <dbReference type="EMBL" id="GGI05510.1"/>
    </source>
</evidence>
<reference evidence="7" key="1">
    <citation type="journal article" date="2014" name="Int. J. Syst. Evol. Microbiol.">
        <title>Complete genome sequence of Corynebacterium casei LMG S-19264T (=DSM 44701T), isolated from a smear-ripened cheese.</title>
        <authorList>
            <consortium name="US DOE Joint Genome Institute (JGI-PGF)"/>
            <person name="Walter F."/>
            <person name="Albersmeier A."/>
            <person name="Kalinowski J."/>
            <person name="Ruckert C."/>
        </authorList>
    </citation>
    <scope>NUCLEOTIDE SEQUENCE</scope>
    <source>
        <strain evidence="7">CGMCC 1.14988</strain>
    </source>
</reference>
<accession>A0A8J3A7J7</accession>
<evidence type="ECO:0000256" key="3">
    <source>
        <dbReference type="ARBA" id="ARBA00022737"/>
    </source>
</evidence>
<comment type="similarity">
    <text evidence="1 5">Belongs to the transferase hexapeptide repeat family.</text>
</comment>
<keyword evidence="4 5" id="KW-0012">Acyltransferase</keyword>
<dbReference type="Gene3D" id="2.160.10.10">
    <property type="entry name" value="Hexapeptide repeat proteins"/>
    <property type="match status" value="1"/>
</dbReference>
<keyword evidence="8" id="KW-1185">Reference proteome</keyword>
<dbReference type="EC" id="2.3.1.-" evidence="5"/>
<evidence type="ECO:0000313" key="8">
    <source>
        <dbReference type="Proteomes" id="UP000650511"/>
    </source>
</evidence>
<organism evidence="7 8">
    <name type="scientific">Egicoccus halophilus</name>
    <dbReference type="NCBI Taxonomy" id="1670830"/>
    <lineage>
        <taxon>Bacteria</taxon>
        <taxon>Bacillati</taxon>
        <taxon>Actinomycetota</taxon>
        <taxon>Nitriliruptoria</taxon>
        <taxon>Egicoccales</taxon>
        <taxon>Egicoccaceae</taxon>
        <taxon>Egicoccus</taxon>
    </lineage>
</organism>
<protein>
    <recommendedName>
        <fullName evidence="5">Acetyltransferase</fullName>
        <ecNumber evidence="5">2.3.1.-</ecNumber>
    </recommendedName>
</protein>
<dbReference type="Pfam" id="PF12464">
    <property type="entry name" value="Mac"/>
    <property type="match status" value="1"/>
</dbReference>
<dbReference type="PANTHER" id="PTHR43017:SF1">
    <property type="entry name" value="ACETYLTRANSFERASE YJL218W-RELATED"/>
    <property type="match status" value="1"/>
</dbReference>
<keyword evidence="3" id="KW-0677">Repeat</keyword>
<name>A0A8J3A7J7_9ACTN</name>